<dbReference type="AlphaFoldDB" id="A0A5C5VM23"/>
<dbReference type="EMBL" id="SJPF01000001">
    <property type="protein sequence ID" value="TWT39133.1"/>
    <property type="molecule type" value="Genomic_DNA"/>
</dbReference>
<dbReference type="PANTHER" id="PTHR44858:SF1">
    <property type="entry name" value="UDP-N-ACETYLGLUCOSAMINE--PEPTIDE N-ACETYLGLUCOSAMINYLTRANSFERASE SPINDLY-RELATED"/>
    <property type="match status" value="1"/>
</dbReference>
<dbReference type="Gene3D" id="1.25.40.10">
    <property type="entry name" value="Tetratricopeptide repeat domain"/>
    <property type="match status" value="3"/>
</dbReference>
<dbReference type="InterPro" id="IPR019734">
    <property type="entry name" value="TPR_rpt"/>
</dbReference>
<dbReference type="Proteomes" id="UP000318878">
    <property type="component" value="Unassembled WGS sequence"/>
</dbReference>
<feature type="repeat" description="TPR" evidence="3">
    <location>
        <begin position="247"/>
        <end position="280"/>
    </location>
</feature>
<organism evidence="4 5">
    <name type="scientific">Blastopirellula retiformator</name>
    <dbReference type="NCBI Taxonomy" id="2527970"/>
    <lineage>
        <taxon>Bacteria</taxon>
        <taxon>Pseudomonadati</taxon>
        <taxon>Planctomycetota</taxon>
        <taxon>Planctomycetia</taxon>
        <taxon>Pirellulales</taxon>
        <taxon>Pirellulaceae</taxon>
        <taxon>Blastopirellula</taxon>
    </lineage>
</organism>
<feature type="repeat" description="TPR" evidence="3">
    <location>
        <begin position="146"/>
        <end position="179"/>
    </location>
</feature>
<evidence type="ECO:0000313" key="5">
    <source>
        <dbReference type="Proteomes" id="UP000318878"/>
    </source>
</evidence>
<dbReference type="InterPro" id="IPR050498">
    <property type="entry name" value="Ycf3"/>
</dbReference>
<evidence type="ECO:0000256" key="3">
    <source>
        <dbReference type="PROSITE-ProRule" id="PRU00339"/>
    </source>
</evidence>
<dbReference type="PROSITE" id="PS50293">
    <property type="entry name" value="TPR_REGION"/>
    <property type="match status" value="2"/>
</dbReference>
<evidence type="ECO:0000256" key="2">
    <source>
        <dbReference type="ARBA" id="ARBA00022803"/>
    </source>
</evidence>
<evidence type="ECO:0000313" key="4">
    <source>
        <dbReference type="EMBL" id="TWT39133.1"/>
    </source>
</evidence>
<keyword evidence="2 3" id="KW-0802">TPR repeat</keyword>
<protein>
    <submittedName>
        <fullName evidence="4">TPR repeat-containing protein YrrB</fullName>
    </submittedName>
</protein>
<dbReference type="InterPro" id="IPR011990">
    <property type="entry name" value="TPR-like_helical_dom_sf"/>
</dbReference>
<accession>A0A5C5VM23</accession>
<proteinExistence type="predicted"/>
<dbReference type="OrthoDB" id="9790037at2"/>
<feature type="repeat" description="TPR" evidence="3">
    <location>
        <begin position="78"/>
        <end position="111"/>
    </location>
</feature>
<dbReference type="RefSeq" id="WP_146429330.1">
    <property type="nucleotide sequence ID" value="NZ_SJPF01000001.1"/>
</dbReference>
<gene>
    <name evidence="4" type="primary">yrrB_2</name>
    <name evidence="4" type="ORF">Enr8_08280</name>
</gene>
<sequence>MRGNNSMDAQQAVNTGLALLEQGKRNEALEQFEHAIGLEPKHGQAWFVKGCVMGDLGRTRDAAECYLQSLQYAPAYAALILFNLGNCLRDLGEGERALECFQSVTEMEPENSDAWINQGVVLDNLGQPEEAIACYDTALRLAPDDFDAWANRGNSLRALREYDEAIECYEKALELNPNSRAALAGRGICVSELGDPENGLRLLDQCQSDPPFPPLLIERATILSQLQRYDEAIEDIDRAVRLGANFPEAWANRGECLVRLGQFPEAVASFETALARNSRFVPAIYGKARALCLCQQMDAARETLEMYFTLADEDDRRWEAAQQLREFCLDGE</sequence>
<dbReference type="Pfam" id="PF13432">
    <property type="entry name" value="TPR_16"/>
    <property type="match status" value="3"/>
</dbReference>
<dbReference type="PANTHER" id="PTHR44858">
    <property type="entry name" value="TETRATRICOPEPTIDE REPEAT PROTEIN 6"/>
    <property type="match status" value="1"/>
</dbReference>
<dbReference type="Pfam" id="PF00515">
    <property type="entry name" value="TPR_1"/>
    <property type="match status" value="1"/>
</dbReference>
<comment type="caution">
    <text evidence="4">The sequence shown here is derived from an EMBL/GenBank/DDBJ whole genome shotgun (WGS) entry which is preliminary data.</text>
</comment>
<dbReference type="SUPFAM" id="SSF48452">
    <property type="entry name" value="TPR-like"/>
    <property type="match status" value="2"/>
</dbReference>
<keyword evidence="1" id="KW-0677">Repeat</keyword>
<evidence type="ECO:0000256" key="1">
    <source>
        <dbReference type="ARBA" id="ARBA00022737"/>
    </source>
</evidence>
<reference evidence="4 5" key="1">
    <citation type="submission" date="2019-02" db="EMBL/GenBank/DDBJ databases">
        <title>Deep-cultivation of Planctomycetes and their phenomic and genomic characterization uncovers novel biology.</title>
        <authorList>
            <person name="Wiegand S."/>
            <person name="Jogler M."/>
            <person name="Boedeker C."/>
            <person name="Pinto D."/>
            <person name="Vollmers J."/>
            <person name="Rivas-Marin E."/>
            <person name="Kohn T."/>
            <person name="Peeters S.H."/>
            <person name="Heuer A."/>
            <person name="Rast P."/>
            <person name="Oberbeckmann S."/>
            <person name="Bunk B."/>
            <person name="Jeske O."/>
            <person name="Meyerdierks A."/>
            <person name="Storesund J.E."/>
            <person name="Kallscheuer N."/>
            <person name="Luecker S."/>
            <person name="Lage O.M."/>
            <person name="Pohl T."/>
            <person name="Merkel B.J."/>
            <person name="Hornburger P."/>
            <person name="Mueller R.-W."/>
            <person name="Bruemmer F."/>
            <person name="Labrenz M."/>
            <person name="Spormann A.M."/>
            <person name="Op Den Camp H."/>
            <person name="Overmann J."/>
            <person name="Amann R."/>
            <person name="Jetten M.S.M."/>
            <person name="Mascher T."/>
            <person name="Medema M.H."/>
            <person name="Devos D.P."/>
            <person name="Kaster A.-K."/>
            <person name="Ovreas L."/>
            <person name="Rohde M."/>
            <person name="Galperin M.Y."/>
            <person name="Jogler C."/>
        </authorList>
    </citation>
    <scope>NUCLEOTIDE SEQUENCE [LARGE SCALE GENOMIC DNA]</scope>
    <source>
        <strain evidence="4 5">Enr8</strain>
    </source>
</reference>
<feature type="repeat" description="TPR" evidence="3">
    <location>
        <begin position="9"/>
        <end position="42"/>
    </location>
</feature>
<feature type="repeat" description="TPR" evidence="3">
    <location>
        <begin position="112"/>
        <end position="145"/>
    </location>
</feature>
<dbReference type="PROSITE" id="PS50005">
    <property type="entry name" value="TPR"/>
    <property type="match status" value="5"/>
</dbReference>
<keyword evidence="5" id="KW-1185">Reference proteome</keyword>
<dbReference type="SMART" id="SM00028">
    <property type="entry name" value="TPR"/>
    <property type="match status" value="7"/>
</dbReference>
<name>A0A5C5VM23_9BACT</name>